<dbReference type="GO" id="GO:0044322">
    <property type="term" value="C:endoplasmic reticulum quality control compartment"/>
    <property type="evidence" value="ECO:0007669"/>
    <property type="project" value="GOC"/>
</dbReference>
<dbReference type="PANTHER" id="PTHR45679">
    <property type="entry name" value="ER DEGRADATION-ENHANCING ALPHA-MANNOSIDASE-LIKE PROTEIN 2"/>
    <property type="match status" value="1"/>
</dbReference>
<evidence type="ECO:0000256" key="3">
    <source>
        <dbReference type="ARBA" id="ARBA00022824"/>
    </source>
</evidence>
<keyword evidence="7" id="KW-1185">Reference proteome</keyword>
<evidence type="ECO:0000256" key="2">
    <source>
        <dbReference type="ARBA" id="ARBA00007658"/>
    </source>
</evidence>
<evidence type="ECO:0000256" key="4">
    <source>
        <dbReference type="ARBA" id="ARBA00023180"/>
    </source>
</evidence>
<dbReference type="InterPro" id="IPR001382">
    <property type="entry name" value="Glyco_hydro_47"/>
</dbReference>
<accession>A0A9Q0PGM8</accession>
<dbReference type="GO" id="GO:0004571">
    <property type="term" value="F:mannosyl-oligosaccharide 1,2-alpha-mannosidase activity"/>
    <property type="evidence" value="ECO:0007669"/>
    <property type="project" value="InterPro"/>
</dbReference>
<proteinExistence type="inferred from homology"/>
<organism evidence="6 7">
    <name type="scientific">Salix koriyanagi</name>
    <dbReference type="NCBI Taxonomy" id="2511006"/>
    <lineage>
        <taxon>Eukaryota</taxon>
        <taxon>Viridiplantae</taxon>
        <taxon>Streptophyta</taxon>
        <taxon>Embryophyta</taxon>
        <taxon>Tracheophyta</taxon>
        <taxon>Spermatophyta</taxon>
        <taxon>Magnoliopsida</taxon>
        <taxon>eudicotyledons</taxon>
        <taxon>Gunneridae</taxon>
        <taxon>Pentapetalae</taxon>
        <taxon>rosids</taxon>
        <taxon>fabids</taxon>
        <taxon>Malpighiales</taxon>
        <taxon>Salicaceae</taxon>
        <taxon>Saliceae</taxon>
        <taxon>Salix</taxon>
    </lineage>
</organism>
<comment type="caution">
    <text evidence="6">The sequence shown here is derived from an EMBL/GenBank/DDBJ whole genome shotgun (WGS) entry which is preliminary data.</text>
</comment>
<comment type="cofactor">
    <cofactor evidence="5">
        <name>Ca(2+)</name>
        <dbReference type="ChEBI" id="CHEBI:29108"/>
    </cofactor>
</comment>
<evidence type="ECO:0000313" key="6">
    <source>
        <dbReference type="EMBL" id="KAJ6687837.1"/>
    </source>
</evidence>
<dbReference type="EMBL" id="JAPFFM010000019">
    <property type="protein sequence ID" value="KAJ6687837.1"/>
    <property type="molecule type" value="Genomic_DNA"/>
</dbReference>
<dbReference type="GO" id="GO:0005509">
    <property type="term" value="F:calcium ion binding"/>
    <property type="evidence" value="ECO:0007669"/>
    <property type="project" value="InterPro"/>
</dbReference>
<keyword evidence="3" id="KW-0256">Endoplasmic reticulum</keyword>
<sequence>MHSFFLAETCKYLYLLFDDSFLVDWNHIFTTEGHPLPVLSAWQDRMPEIYIPSNWTYVKDEKKTKRSSAMSLQVWPALSLNAGHGEQLAESACHVPDAQSDHKCFGDEDYFLLADCTVLSLFQKQKEIHWSSRPVVKYFATSERMRPSLKHPTPILQTQVDSLYWLQFFTLVW</sequence>
<evidence type="ECO:0000256" key="5">
    <source>
        <dbReference type="PIRSR" id="PIRSR601382-2"/>
    </source>
</evidence>
<keyword evidence="5" id="KW-0479">Metal-binding</keyword>
<dbReference type="GO" id="GO:1904380">
    <property type="term" value="P:endoplasmic reticulum mannose trimming"/>
    <property type="evidence" value="ECO:0007669"/>
    <property type="project" value="InterPro"/>
</dbReference>
<name>A0A9Q0PGM8_9ROSI</name>
<reference evidence="6" key="1">
    <citation type="submission" date="2022-11" db="EMBL/GenBank/DDBJ databases">
        <authorList>
            <person name="Hyden B.L."/>
            <person name="Feng K."/>
            <person name="Yates T."/>
            <person name="Jawdy S."/>
            <person name="Smart L.B."/>
            <person name="Muchero W."/>
        </authorList>
    </citation>
    <scope>NUCLEOTIDE SEQUENCE</scope>
    <source>
        <tissue evidence="6">Shoot tip</tissue>
    </source>
</reference>
<dbReference type="InterPro" id="IPR036026">
    <property type="entry name" value="Seven-hairpin_glycosidases"/>
</dbReference>
<dbReference type="Gene3D" id="1.50.10.10">
    <property type="match status" value="1"/>
</dbReference>
<comment type="similarity">
    <text evidence="2">Belongs to the glycosyl hydrolase 47 family.</text>
</comment>
<keyword evidence="4" id="KW-0325">Glycoprotein</keyword>
<dbReference type="InterPro" id="IPR012341">
    <property type="entry name" value="6hp_glycosidase-like_sf"/>
</dbReference>
<dbReference type="GO" id="GO:0016020">
    <property type="term" value="C:membrane"/>
    <property type="evidence" value="ECO:0007669"/>
    <property type="project" value="InterPro"/>
</dbReference>
<dbReference type="Pfam" id="PF01532">
    <property type="entry name" value="Glyco_hydro_47"/>
    <property type="match status" value="1"/>
</dbReference>
<dbReference type="PANTHER" id="PTHR45679:SF5">
    <property type="entry name" value="ER DEGRADATION-ENHANCING ALPHA-MANNOSIDASE-LIKE PROTEIN 1"/>
    <property type="match status" value="1"/>
</dbReference>
<comment type="subcellular location">
    <subcellularLocation>
        <location evidence="1">Endoplasmic reticulum</location>
    </subcellularLocation>
</comment>
<reference evidence="6" key="2">
    <citation type="journal article" date="2023" name="Int. J. Mol. Sci.">
        <title>De Novo Assembly and Annotation of 11 Diverse Shrub Willow (Salix) Genomes Reveals Novel Gene Organization in Sex-Linked Regions.</title>
        <authorList>
            <person name="Hyden B."/>
            <person name="Feng K."/>
            <person name="Yates T.B."/>
            <person name="Jawdy S."/>
            <person name="Cereghino C."/>
            <person name="Smart L.B."/>
            <person name="Muchero W."/>
        </authorList>
    </citation>
    <scope>NUCLEOTIDE SEQUENCE</scope>
    <source>
        <tissue evidence="6">Shoot tip</tissue>
    </source>
</reference>
<dbReference type="InterPro" id="IPR044674">
    <property type="entry name" value="EDEM1/2/3"/>
</dbReference>
<evidence type="ECO:0000313" key="7">
    <source>
        <dbReference type="Proteomes" id="UP001151752"/>
    </source>
</evidence>
<feature type="binding site" evidence="5">
    <location>
        <position position="31"/>
    </location>
    <ligand>
        <name>Ca(2+)</name>
        <dbReference type="ChEBI" id="CHEBI:29108"/>
    </ligand>
</feature>
<dbReference type="Proteomes" id="UP001151752">
    <property type="component" value="Chromosome 15W"/>
</dbReference>
<dbReference type="SUPFAM" id="SSF48225">
    <property type="entry name" value="Seven-hairpin glycosidases"/>
    <property type="match status" value="1"/>
</dbReference>
<protein>
    <submittedName>
        <fullName evidence="6">ER DEGRADATION-ENHANCING ALPHA-MANNOSIDASE-LIKE PROTEIN 2</fullName>
    </submittedName>
</protein>
<dbReference type="GO" id="GO:0005975">
    <property type="term" value="P:carbohydrate metabolic process"/>
    <property type="evidence" value="ECO:0007669"/>
    <property type="project" value="InterPro"/>
</dbReference>
<keyword evidence="5" id="KW-0106">Calcium</keyword>
<dbReference type="AlphaFoldDB" id="A0A9Q0PGM8"/>
<evidence type="ECO:0000256" key="1">
    <source>
        <dbReference type="ARBA" id="ARBA00004240"/>
    </source>
</evidence>
<gene>
    <name evidence="6" type="ORF">OIU74_016521</name>
</gene>